<dbReference type="OrthoDB" id="4025922at2"/>
<gene>
    <name evidence="1" type="ORF">ccrud_14090</name>
</gene>
<evidence type="ECO:0000313" key="1">
    <source>
        <dbReference type="EMBL" id="ANE05467.1"/>
    </source>
</evidence>
<dbReference type="EMBL" id="CP015623">
    <property type="protein sequence ID" value="ANE05467.1"/>
    <property type="molecule type" value="Genomic_DNA"/>
</dbReference>
<dbReference type="RefSeq" id="WP_066570164.1">
    <property type="nucleotide sequence ID" value="NZ_CP015623.1"/>
</dbReference>
<evidence type="ECO:0008006" key="3">
    <source>
        <dbReference type="Google" id="ProtNLM"/>
    </source>
</evidence>
<dbReference type="SUPFAM" id="SSF53300">
    <property type="entry name" value="vWA-like"/>
    <property type="match status" value="1"/>
</dbReference>
<dbReference type="Proteomes" id="UP000076929">
    <property type="component" value="Plasmid pCRULAC1"/>
</dbReference>
<keyword evidence="1" id="KW-0614">Plasmid</keyword>
<sequence length="580" mass="63530">MFKKNHPTWFLMTPALSRWINANFNTGIGKIALSTLEVEKVEMRENNTRLLIPRGVITDMTFPAPIGQVGEVRYQLQQPVLFGAITMACAPLVQSPWRAEITSTETVNDDDYRAALTLDQLRVEVGECRARGFSKILIHAAHSHFYDGFTAHKKVTSSVKSMVEHLVLDFYARAAHGVFSGGDCAEITTIVEKALEPVIGQPLVDTLTSIVDDVVAAHGHNPAEMLSHGHRWVEAINTITVDDEAPVMKQFDLRCWRLNQIITRSAKKNVALLKVKYPPAVVRRQPKKNPGGLQEWLHTLTENNAETPEPSKTGHDDDDDNDVFVPSLGLPAHRHLHYRQPTQKEKRSAVAVSRDLQKLRYRKPGTTTTASQIPHGRLNTRQLVQFTAQRTAGSLVTATPWSEKATLQSEQPGLSCALVLDASWSMATFIRNLVSLNWVMAQATRTVGGTLSSWGFGGNAFEIVRAGTTPRLVPEVVDTGSNSLGAAEALAHAALDANLEAGSGARIAIVVTDAGENVEKEALNTTFGLLRESGVATFLVLTGAARQDHGITNADIIDCSWSEDLTPMLTEKIMETYASI</sequence>
<dbReference type="KEGG" id="ccjz:ccrud_14090"/>
<dbReference type="InterPro" id="IPR036465">
    <property type="entry name" value="vWFA_dom_sf"/>
</dbReference>
<reference evidence="1 2" key="1">
    <citation type="submission" date="2016-05" db="EMBL/GenBank/DDBJ databases">
        <title>Complete genome sequence of Corynebacterium crudilactis, a new Corynebacterium species isolated from raw cow's milk.</title>
        <authorList>
            <person name="Christian R."/>
            <person name="Zimmermann J."/>
            <person name="Lipski A."/>
            <person name="Kalinowski J."/>
        </authorList>
    </citation>
    <scope>NUCLEOTIDE SEQUENCE [LARGE SCALE GENOMIC DNA]</scope>
    <source>
        <strain evidence="1 2">JZ16</strain>
        <plasmid evidence="1 2">pCRULAC1</plasmid>
    </source>
</reference>
<proteinExistence type="predicted"/>
<keyword evidence="2" id="KW-1185">Reference proteome</keyword>
<protein>
    <recommendedName>
        <fullName evidence="3">VWFA domain-containing protein</fullName>
    </recommendedName>
</protein>
<name>A0A172QXN3_9CORY</name>
<accession>A0A172QXN3</accession>
<organism evidence="1 2">
    <name type="scientific">Corynebacterium crudilactis</name>
    <dbReference type="NCBI Taxonomy" id="1652495"/>
    <lineage>
        <taxon>Bacteria</taxon>
        <taxon>Bacillati</taxon>
        <taxon>Actinomycetota</taxon>
        <taxon>Actinomycetes</taxon>
        <taxon>Mycobacteriales</taxon>
        <taxon>Corynebacteriaceae</taxon>
        <taxon>Corynebacterium</taxon>
    </lineage>
</organism>
<evidence type="ECO:0000313" key="2">
    <source>
        <dbReference type="Proteomes" id="UP000076929"/>
    </source>
</evidence>
<dbReference type="AlphaFoldDB" id="A0A172QXN3"/>
<geneLocation type="plasmid" evidence="1 2">
    <name>pCRULAC1</name>
</geneLocation>